<dbReference type="OrthoDB" id="1123498at2"/>
<dbReference type="SUPFAM" id="SSF58104">
    <property type="entry name" value="Methyl-accepting chemotaxis protein (MCP) signaling domain"/>
    <property type="match status" value="1"/>
</dbReference>
<dbReference type="NCBIfam" id="TIGR00229">
    <property type="entry name" value="sensory_box"/>
    <property type="match status" value="4"/>
</dbReference>
<feature type="domain" description="PAS" evidence="7">
    <location>
        <begin position="306"/>
        <end position="353"/>
    </location>
</feature>
<evidence type="ECO:0008006" key="12">
    <source>
        <dbReference type="Google" id="ProtNLM"/>
    </source>
</evidence>
<dbReference type="Pfam" id="PF18947">
    <property type="entry name" value="HAMP_2"/>
    <property type="match status" value="1"/>
</dbReference>
<keyword evidence="4" id="KW-0175">Coiled coil</keyword>
<reference evidence="10 11" key="1">
    <citation type="submission" date="2018-04" db="EMBL/GenBank/DDBJ databases">
        <title>Complete genome uncultured novel isolate.</title>
        <authorList>
            <person name="Merlino G."/>
        </authorList>
    </citation>
    <scope>NUCLEOTIDE SEQUENCE [LARGE SCALE GENOMIC DNA]</scope>
    <source>
        <strain evidence="11">R1DC9</strain>
    </source>
</reference>
<dbReference type="Gene3D" id="3.30.450.20">
    <property type="entry name" value="PAS domain"/>
    <property type="match status" value="4"/>
</dbReference>
<dbReference type="PANTHER" id="PTHR32089">
    <property type="entry name" value="METHYL-ACCEPTING CHEMOTAXIS PROTEIN MCPB"/>
    <property type="match status" value="1"/>
</dbReference>
<dbReference type="Proteomes" id="UP000298616">
    <property type="component" value="Chromosome"/>
</dbReference>
<keyword evidence="11" id="KW-1185">Reference proteome</keyword>
<evidence type="ECO:0000256" key="1">
    <source>
        <dbReference type="ARBA" id="ARBA00023224"/>
    </source>
</evidence>
<evidence type="ECO:0000259" key="9">
    <source>
        <dbReference type="PROSITE" id="PS50885"/>
    </source>
</evidence>
<evidence type="ECO:0000259" key="6">
    <source>
        <dbReference type="PROSITE" id="PS50111"/>
    </source>
</evidence>
<feature type="region of interest" description="Disordered" evidence="5">
    <location>
        <begin position="1"/>
        <end position="20"/>
    </location>
</feature>
<dbReference type="InterPro" id="IPR000700">
    <property type="entry name" value="PAS-assoc_C"/>
</dbReference>
<feature type="domain" description="PAS" evidence="7">
    <location>
        <begin position="443"/>
        <end position="505"/>
    </location>
</feature>
<dbReference type="Pfam" id="PF13426">
    <property type="entry name" value="PAS_9"/>
    <property type="match status" value="3"/>
</dbReference>
<feature type="domain" description="PAC" evidence="8">
    <location>
        <begin position="382"/>
        <end position="434"/>
    </location>
</feature>
<dbReference type="AlphaFoldDB" id="A0A4D7K164"/>
<dbReference type="SMART" id="SM00283">
    <property type="entry name" value="MA"/>
    <property type="match status" value="1"/>
</dbReference>
<dbReference type="PROSITE" id="PS50111">
    <property type="entry name" value="CHEMOTAXIS_TRANSDUC_2"/>
    <property type="match status" value="1"/>
</dbReference>
<feature type="coiled-coil region" evidence="4">
    <location>
        <begin position="143"/>
        <end position="184"/>
    </location>
</feature>
<feature type="domain" description="Methyl-accepting transducer" evidence="6">
    <location>
        <begin position="720"/>
        <end position="970"/>
    </location>
</feature>
<dbReference type="Gene3D" id="1.20.120.1530">
    <property type="match status" value="1"/>
</dbReference>
<dbReference type="KEGG" id="fpf:DCC35_18970"/>
<dbReference type="InterPro" id="IPR000014">
    <property type="entry name" value="PAS"/>
</dbReference>
<evidence type="ECO:0000313" key="11">
    <source>
        <dbReference type="Proteomes" id="UP000298616"/>
    </source>
</evidence>
<proteinExistence type="inferred from homology"/>
<evidence type="ECO:0000256" key="3">
    <source>
        <dbReference type="PROSITE-ProRule" id="PRU00284"/>
    </source>
</evidence>
<feature type="domain" description="PAS" evidence="7">
    <location>
        <begin position="28"/>
        <end position="98"/>
    </location>
</feature>
<evidence type="ECO:0000256" key="5">
    <source>
        <dbReference type="SAM" id="MobiDB-lite"/>
    </source>
</evidence>
<dbReference type="Pfam" id="PF08447">
    <property type="entry name" value="PAS_3"/>
    <property type="match status" value="1"/>
</dbReference>
<dbReference type="SUPFAM" id="SSF55785">
    <property type="entry name" value="PYP-like sensor domain (PAS domain)"/>
    <property type="match status" value="4"/>
</dbReference>
<dbReference type="RefSeq" id="WP_137092256.1">
    <property type="nucleotide sequence ID" value="NZ_CP028923.1"/>
</dbReference>
<feature type="compositionally biased region" description="Low complexity" evidence="5">
    <location>
        <begin position="1"/>
        <end position="19"/>
    </location>
</feature>
<evidence type="ECO:0000256" key="4">
    <source>
        <dbReference type="SAM" id="Coils"/>
    </source>
</evidence>
<comment type="similarity">
    <text evidence="2">Belongs to the methyl-accepting chemotaxis (MCP) protein family.</text>
</comment>
<dbReference type="SMART" id="SM00091">
    <property type="entry name" value="PAS"/>
    <property type="match status" value="4"/>
</dbReference>
<accession>A0A4D7K164</accession>
<dbReference type="PROSITE" id="PS50112">
    <property type="entry name" value="PAS"/>
    <property type="match status" value="3"/>
</dbReference>
<dbReference type="PROSITE" id="PS50113">
    <property type="entry name" value="PAC"/>
    <property type="match status" value="3"/>
</dbReference>
<dbReference type="CDD" id="cd00130">
    <property type="entry name" value="PAS"/>
    <property type="match status" value="4"/>
</dbReference>
<evidence type="ECO:0000259" key="7">
    <source>
        <dbReference type="PROSITE" id="PS50112"/>
    </source>
</evidence>
<dbReference type="InterPro" id="IPR013655">
    <property type="entry name" value="PAS_fold_3"/>
</dbReference>
<dbReference type="EMBL" id="CP028923">
    <property type="protein sequence ID" value="QCK16665.1"/>
    <property type="molecule type" value="Genomic_DNA"/>
</dbReference>
<gene>
    <name evidence="10" type="ORF">DCC35_18970</name>
</gene>
<evidence type="ECO:0000259" key="8">
    <source>
        <dbReference type="PROSITE" id="PS50113"/>
    </source>
</evidence>
<evidence type="ECO:0000313" key="10">
    <source>
        <dbReference type="EMBL" id="QCK16665.1"/>
    </source>
</evidence>
<dbReference type="InterPro" id="IPR004089">
    <property type="entry name" value="MCPsignal_dom"/>
</dbReference>
<dbReference type="PROSITE" id="PS50885">
    <property type="entry name" value="HAMP"/>
    <property type="match status" value="1"/>
</dbReference>
<organism evidence="10 11">
    <name type="scientific">Mangrovivirga cuniculi</name>
    <dbReference type="NCBI Taxonomy" id="2715131"/>
    <lineage>
        <taxon>Bacteria</taxon>
        <taxon>Pseudomonadati</taxon>
        <taxon>Bacteroidota</taxon>
        <taxon>Cytophagia</taxon>
        <taxon>Cytophagales</taxon>
        <taxon>Mangrovivirgaceae</taxon>
        <taxon>Mangrovivirga</taxon>
    </lineage>
</organism>
<dbReference type="GO" id="GO:0016020">
    <property type="term" value="C:membrane"/>
    <property type="evidence" value="ECO:0007669"/>
    <property type="project" value="InterPro"/>
</dbReference>
<dbReference type="CDD" id="cd11386">
    <property type="entry name" value="MCP_signal"/>
    <property type="match status" value="1"/>
</dbReference>
<feature type="domain" description="HAMP" evidence="9">
    <location>
        <begin position="649"/>
        <end position="701"/>
    </location>
</feature>
<sequence>MSQNGKSTSASKAKTSNSKAKSDSIEFNDIDILQVMQGTIVSVVITNVNGEIQFFNKAAEKLWGYKPSEVIGKNVKMLTPPDIQKEHDQYLERYAKTGKRNVMGGSREVKAMTKDGELVDILLSLSEATTNGEKVYTSFIFDITEKKKLEQEIQEQLEAMSAQEEELRQNMEEMTATQEEMARRQVEMDGQISAINSTSAFVEFKPDGTILKANDIFLKAIKYDLNEIVGEHHRIFCEKTYANSAQYEKFWKNLSKGIPQTGEFKRIDSEGGEVWILANYTPVLNTDGSVMKIIELASDITETKLENANYEGQLEAINKSQAVIEFTLDGEVIKANENFLQTVGYSFDEIEGKHHSMFVNNETKNSEAYQRFWNELRNGQYQTGEFKRLSKQGKEIWLQASYNPIMDLNGQPYKVVKYATNITAQKKAEKQAETERVKNFKTLEQAVDSVITINSNKEITFINPSAERMFGYTADEVMGQNVKILVPMEHRGNHDRYVDSNIKTGENKVVGKGRDLEMSRKDGSRFWGNLSLSKVEIDGEVQFTAFIKDITQTKHNEFAYEKVISAITKINEGDFDFEIDLEGLNVQESVQNVVSDMANLRNNLKAIISEVNHVVQEAGEEGNLNARLKLDESKGSWKSLTDSINILLQNIAEPVLEFNAIITKMSQGDLSQSFQMNTKGDLKNMADSLNTAIDNLNALIKSIELNSSIVAETSKLSLDKSDSMKNNTNEMASAIAQMAKGAQDQAQRTDESAVLVEGVLKSAGEMESKSGVIYSAAEKGVKSCDEGLSIINKLVANMNEIDTSAGLTSESIKILTHRAEEIGRTLNVITDIAAQTNLLALNAAIEAARAGDAGRGFAVVAEEIRKLAEDSRKSAVDIEKIITDVQKDTNSASKAIDTMTSNVKDGSGATLSAEKIFREIAESNEETLNLSKEIKEASGTQRSSIDSVSKNIEQIVVVAEETAAGTEELATSSQELNNSMEEVTKSSNKLTNVAKDLENGVNKFKLK</sequence>
<dbReference type="SMART" id="SM00086">
    <property type="entry name" value="PAC"/>
    <property type="match status" value="4"/>
</dbReference>
<feature type="coiled-coil region" evidence="4">
    <location>
        <begin position="590"/>
        <end position="617"/>
    </location>
</feature>
<dbReference type="InterPro" id="IPR001610">
    <property type="entry name" value="PAC"/>
</dbReference>
<evidence type="ECO:0000256" key="2">
    <source>
        <dbReference type="ARBA" id="ARBA00029447"/>
    </source>
</evidence>
<feature type="domain" description="PAC" evidence="8">
    <location>
        <begin position="105"/>
        <end position="155"/>
    </location>
</feature>
<dbReference type="InterPro" id="IPR003660">
    <property type="entry name" value="HAMP_dom"/>
</dbReference>
<feature type="domain" description="PAC" evidence="8">
    <location>
        <begin position="260"/>
        <end position="312"/>
    </location>
</feature>
<protein>
    <recommendedName>
        <fullName evidence="12">Methyl-accepting chemotaxis sensory transducer with Pas/Pac sensor</fullName>
    </recommendedName>
</protein>
<keyword evidence="1 3" id="KW-0807">Transducer</keyword>
<dbReference type="GO" id="GO:0007165">
    <property type="term" value="P:signal transduction"/>
    <property type="evidence" value="ECO:0007669"/>
    <property type="project" value="UniProtKB-KW"/>
</dbReference>
<dbReference type="Gene3D" id="1.10.287.950">
    <property type="entry name" value="Methyl-accepting chemotaxis protein"/>
    <property type="match status" value="1"/>
</dbReference>
<dbReference type="InterPro" id="IPR035965">
    <property type="entry name" value="PAS-like_dom_sf"/>
</dbReference>
<dbReference type="Pfam" id="PF00015">
    <property type="entry name" value="MCPsignal"/>
    <property type="match status" value="1"/>
</dbReference>
<name>A0A4D7K164_9BACT</name>
<dbReference type="PANTHER" id="PTHR32089:SF112">
    <property type="entry name" value="LYSOZYME-LIKE PROTEIN-RELATED"/>
    <property type="match status" value="1"/>
</dbReference>